<name>A0A1S2MYU6_9MICC</name>
<dbReference type="InterPro" id="IPR006976">
    <property type="entry name" value="VanZ-like"/>
</dbReference>
<organism evidence="4 5">
    <name type="scientific">Rothia kristinae</name>
    <dbReference type="NCBI Taxonomy" id="37923"/>
    <lineage>
        <taxon>Bacteria</taxon>
        <taxon>Bacillati</taxon>
        <taxon>Actinomycetota</taxon>
        <taxon>Actinomycetes</taxon>
        <taxon>Micrococcales</taxon>
        <taxon>Micrococcaceae</taxon>
        <taxon>Rothia</taxon>
    </lineage>
</organism>
<dbReference type="InterPro" id="IPR053150">
    <property type="entry name" value="Teicoplanin_resist-assoc"/>
</dbReference>
<evidence type="ECO:0000256" key="2">
    <source>
        <dbReference type="SAM" id="Phobius"/>
    </source>
</evidence>
<gene>
    <name evidence="4" type="ORF">BK826_07190</name>
</gene>
<feature type="transmembrane region" description="Helical" evidence="2">
    <location>
        <begin position="41"/>
        <end position="61"/>
    </location>
</feature>
<dbReference type="EMBL" id="MODZ01000008">
    <property type="protein sequence ID" value="OIJ35516.1"/>
    <property type="molecule type" value="Genomic_DNA"/>
</dbReference>
<dbReference type="PANTHER" id="PTHR36834">
    <property type="entry name" value="MEMBRANE PROTEIN-RELATED"/>
    <property type="match status" value="1"/>
</dbReference>
<feature type="transmembrane region" description="Helical" evidence="2">
    <location>
        <begin position="306"/>
        <end position="324"/>
    </location>
</feature>
<reference evidence="4 5" key="1">
    <citation type="submission" date="2016-10" db="EMBL/GenBank/DDBJ databases">
        <title>Draft genome sequence of strain LCT isolated from the Shenzhou X spacecraft of China.</title>
        <authorList>
            <person name="Huang B."/>
        </authorList>
    </citation>
    <scope>NUCLEOTIDE SEQUENCE [LARGE SCALE GENOMIC DNA]</scope>
    <source>
        <strain evidence="4 5">LCT-H5</strain>
    </source>
</reference>
<evidence type="ECO:0000313" key="5">
    <source>
        <dbReference type="Proteomes" id="UP000179540"/>
    </source>
</evidence>
<proteinExistence type="predicted"/>
<feature type="transmembrane region" description="Helical" evidence="2">
    <location>
        <begin position="330"/>
        <end position="352"/>
    </location>
</feature>
<evidence type="ECO:0000313" key="4">
    <source>
        <dbReference type="EMBL" id="OIJ35516.1"/>
    </source>
</evidence>
<evidence type="ECO:0000259" key="3">
    <source>
        <dbReference type="Pfam" id="PF04892"/>
    </source>
</evidence>
<feature type="transmembrane region" description="Helical" evidence="2">
    <location>
        <begin position="212"/>
        <end position="237"/>
    </location>
</feature>
<feature type="region of interest" description="Disordered" evidence="1">
    <location>
        <begin position="374"/>
        <end position="393"/>
    </location>
</feature>
<feature type="domain" description="VanZ-like" evidence="3">
    <location>
        <begin position="50"/>
        <end position="186"/>
    </location>
</feature>
<dbReference type="RefSeq" id="WP_075515027.1">
    <property type="nucleotide sequence ID" value="NZ_MODZ01000008.1"/>
</dbReference>
<accession>A0A1S2MYU6</accession>
<dbReference type="Pfam" id="PF04892">
    <property type="entry name" value="VanZ"/>
    <property type="match status" value="1"/>
</dbReference>
<feature type="transmembrane region" description="Helical" evidence="2">
    <location>
        <begin position="249"/>
        <end position="268"/>
    </location>
</feature>
<dbReference type="AlphaFoldDB" id="A0A1S2MYU6"/>
<dbReference type="PANTHER" id="PTHR36834:SF1">
    <property type="entry name" value="INTEGRAL MEMBRANE PROTEIN"/>
    <property type="match status" value="1"/>
</dbReference>
<keyword evidence="2" id="KW-0472">Membrane</keyword>
<feature type="transmembrane region" description="Helical" evidence="2">
    <location>
        <begin position="6"/>
        <end position="29"/>
    </location>
</feature>
<dbReference type="OrthoDB" id="4822551at2"/>
<feature type="transmembrane region" description="Helical" evidence="2">
    <location>
        <begin position="105"/>
        <end position="123"/>
    </location>
</feature>
<keyword evidence="2" id="KW-1133">Transmembrane helix</keyword>
<comment type="caution">
    <text evidence="4">The sequence shown here is derived from an EMBL/GenBank/DDBJ whole genome shotgun (WGS) entry which is preliminary data.</text>
</comment>
<protein>
    <recommendedName>
        <fullName evidence="3">VanZ-like domain-containing protein</fullName>
    </recommendedName>
</protein>
<feature type="transmembrane region" description="Helical" evidence="2">
    <location>
        <begin position="130"/>
        <end position="150"/>
    </location>
</feature>
<keyword evidence="2" id="KW-0812">Transmembrane</keyword>
<feature type="transmembrane region" description="Helical" evidence="2">
    <location>
        <begin position="170"/>
        <end position="191"/>
    </location>
</feature>
<dbReference type="Proteomes" id="UP000179540">
    <property type="component" value="Unassembled WGS sequence"/>
</dbReference>
<sequence length="393" mass="42395">MEEWIWPLWIGLGAGTLLFLAILIPLLVWQYRRYGHPPLRRIIGSLAVSLYAAGLFAYTMLPLPEPGSLDCSGGSTIQLVPFHFLQDIRTQTAGLSTTGMLTSRVTLQVVFNVVLFLPWGMLVRGFFKRSWLAATVTGFLGSLLIESSQYTGLWFLCPCAYRLADVDDLIANTTGALIGAVVAPLFLAWMPSSAELAATRRVPRPVTVWRRWFAMLLDWLGISVVTLAASTAAAMLFHVTGWQRPSAGIQATTTVLLPGLLWVLVPAVTGTRASAGQKAVWLAPVRRTPRAAVEGSGARRLPLWRALVRALSVAGVYVAVRAEAAAAADGIGTAVLTLALGLWILAALIAVIPTRNHRGLSYALAGAELVDARELPEPTPPHPSLRSRSQPLL</sequence>
<evidence type="ECO:0000256" key="1">
    <source>
        <dbReference type="SAM" id="MobiDB-lite"/>
    </source>
</evidence>